<feature type="region of interest" description="Disordered" evidence="1">
    <location>
        <begin position="460"/>
        <end position="480"/>
    </location>
</feature>
<evidence type="ECO:0000313" key="3">
    <source>
        <dbReference type="Proteomes" id="UP000031737"/>
    </source>
</evidence>
<feature type="region of interest" description="Disordered" evidence="1">
    <location>
        <begin position="390"/>
        <end position="441"/>
    </location>
</feature>
<dbReference type="OrthoDB" id="242828at2759"/>
<feature type="region of interest" description="Disordered" evidence="1">
    <location>
        <begin position="819"/>
        <end position="838"/>
    </location>
</feature>
<accession>A0A061J428</accession>
<organism evidence="2 3">
    <name type="scientific">Trypanosoma rangeli SC58</name>
    <dbReference type="NCBI Taxonomy" id="429131"/>
    <lineage>
        <taxon>Eukaryota</taxon>
        <taxon>Discoba</taxon>
        <taxon>Euglenozoa</taxon>
        <taxon>Kinetoplastea</taxon>
        <taxon>Metakinetoplastina</taxon>
        <taxon>Trypanosomatida</taxon>
        <taxon>Trypanosomatidae</taxon>
        <taxon>Trypanosoma</taxon>
        <taxon>Herpetosoma</taxon>
    </lineage>
</organism>
<feature type="compositionally biased region" description="Polar residues" evidence="1">
    <location>
        <begin position="420"/>
        <end position="440"/>
    </location>
</feature>
<name>A0A061J428_TRYRA</name>
<dbReference type="Proteomes" id="UP000031737">
    <property type="component" value="Unassembled WGS sequence"/>
</dbReference>
<evidence type="ECO:0000256" key="1">
    <source>
        <dbReference type="SAM" id="MobiDB-lite"/>
    </source>
</evidence>
<sequence length="867" mass="93758">MSVFLIPHSGRYHGHFEFAVVMSEKQPSKLRVSVYEEQQKRLVYRKDMWQSGKKLALPPGEYRVQAELVAPRLDGSNLIIDAVETHYSVLQNGRGASGASTPLSGKILREELTASSSHLHQMSPLLVEDATPAEAQAEFVNRGESANRLGSFPPSQRSASEFNARASSFACGSAGDEPAGAWRSLCATPNAALQCLCDPAPAQALWAFSEAPSKRATPLVARDTLGTASTAEQPPPPFLGEQHVSFTPHQYASPSENDVHPPQPSRNADTQHTTSWLWKLSPTPVNGRRAAKGSPGSVDATTADKEMFRTRNAAEASLSAMPPSQRHFGGPAESTLKLTPTSLPYGTTTQSDPSGEVGVRPVNADMLWRRSRVAAQSVPLSHNLTPDNILETKTPLSDREWTPPVGRAGPVSDRKEKRMSNSSKKPSAKGRQQTAQSVMQTPPIELTGRGVNSLTVLTTRDNNENSPNWSGTQVQSPQLPTGKYGSTFVVPPPDVIDVHRPFSLVLAFGAPNAEPMADAVFLNVLVEEEVEAGVKPQDPVVCVVPATLAAVPTRARGINCNWVCSPSIRASERSEVMELLGDDARKTCTAVAISTVCVGPSCDGQTLSGLQFMLDNVEEGISSCQFFVFFREVEDVNNEDEGVTLQYGSPNDNDNTGHTPTAQNRNRQTSTLDERALSAEFIYNSLPYIRCVVHESGEMALEVHRKNVVVACEPVHAGSRVAMYFGTVTPNDFAAAGGVAEKKQPNFSILVDYRTVFSHTICSERGLDALRIIVMSRVESSMVRSGAGACMRLREVELLSQQRRLVAFADEVRLDDAKASQLSNSGERRQHEGGGPDQTCAGKLGLISTWVAGENPGARAWRHVALI</sequence>
<dbReference type="AlphaFoldDB" id="A0A061J428"/>
<feature type="compositionally biased region" description="Polar residues" evidence="1">
    <location>
        <begin position="646"/>
        <end position="670"/>
    </location>
</feature>
<feature type="region of interest" description="Disordered" evidence="1">
    <location>
        <begin position="642"/>
        <end position="670"/>
    </location>
</feature>
<feature type="compositionally biased region" description="Polar residues" evidence="1">
    <location>
        <begin position="265"/>
        <end position="276"/>
    </location>
</feature>
<dbReference type="EMBL" id="AUPL01002673">
    <property type="protein sequence ID" value="ESL09604.1"/>
    <property type="molecule type" value="Genomic_DNA"/>
</dbReference>
<protein>
    <submittedName>
        <fullName evidence="2">Uncharacterized protein</fullName>
    </submittedName>
</protein>
<reference evidence="2 3" key="1">
    <citation type="submission" date="2013-07" db="EMBL/GenBank/DDBJ databases">
        <authorList>
            <person name="Stoco P.H."/>
            <person name="Wagner G."/>
            <person name="Gerber A."/>
            <person name="Zaha A."/>
            <person name="Thompson C."/>
            <person name="Bartholomeu D.C."/>
            <person name="Luckemeyer D.D."/>
            <person name="Bahia D."/>
            <person name="Loreto E."/>
            <person name="Prestes E.B."/>
            <person name="Lima F.M."/>
            <person name="Rodrigues-Luiz G."/>
            <person name="Vallejo G.A."/>
            <person name="Filho J.F."/>
            <person name="Monteiro K.M."/>
            <person name="Tyler K.M."/>
            <person name="de Almeida L.G."/>
            <person name="Ortiz M.F."/>
            <person name="Siervo M.A."/>
            <person name="de Moraes M.H."/>
            <person name="Cunha O.L."/>
            <person name="Mendonca-Neto R."/>
            <person name="Silva R."/>
            <person name="Teixeira S.M."/>
            <person name="Murta S.M."/>
            <person name="Sincero T.C."/>
            <person name="Mendes T.A."/>
            <person name="Urmenyi T.P."/>
            <person name="Silva V.G."/>
            <person name="da Rocha W.D."/>
            <person name="Andersson B."/>
            <person name="Romanha A.J."/>
            <person name="Steindel M."/>
            <person name="de Vasconcelos A.T."/>
            <person name="Grisard E.C."/>
        </authorList>
    </citation>
    <scope>NUCLEOTIDE SEQUENCE [LARGE SCALE GENOMIC DNA]</scope>
    <source>
        <strain evidence="2 3">SC58</strain>
    </source>
</reference>
<dbReference type="VEuPathDB" id="TriTrypDB:TRSC58_02673"/>
<evidence type="ECO:0000313" key="2">
    <source>
        <dbReference type="EMBL" id="ESL09604.1"/>
    </source>
</evidence>
<comment type="caution">
    <text evidence="2">The sequence shown here is derived from an EMBL/GenBank/DDBJ whole genome shotgun (WGS) entry which is preliminary data.</text>
</comment>
<proteinExistence type="predicted"/>
<feature type="region of interest" description="Disordered" evidence="1">
    <location>
        <begin position="248"/>
        <end position="305"/>
    </location>
</feature>
<keyword evidence="3" id="KW-1185">Reference proteome</keyword>
<gene>
    <name evidence="2" type="ORF">TRSC58_02673</name>
</gene>
<feature type="compositionally biased region" description="Polar residues" evidence="1">
    <location>
        <begin position="460"/>
        <end position="479"/>
    </location>
</feature>